<comment type="caution">
    <text evidence="3">The sequence shown here is derived from an EMBL/GenBank/DDBJ whole genome shotgun (WGS) entry which is preliminary data.</text>
</comment>
<proteinExistence type="predicted"/>
<dbReference type="Proteomes" id="UP000279968">
    <property type="component" value="Unassembled WGS sequence"/>
</dbReference>
<dbReference type="AlphaFoldDB" id="A0A3B0A5K9"/>
<feature type="transmembrane region" description="Helical" evidence="2">
    <location>
        <begin position="22"/>
        <end position="44"/>
    </location>
</feature>
<dbReference type="EMBL" id="RBAN01000002">
    <property type="protein sequence ID" value="RKN56038.1"/>
    <property type="molecule type" value="Genomic_DNA"/>
</dbReference>
<keyword evidence="2" id="KW-0472">Membrane</keyword>
<feature type="compositionally biased region" description="Basic and acidic residues" evidence="1">
    <location>
        <begin position="74"/>
        <end position="84"/>
    </location>
</feature>
<evidence type="ECO:0000313" key="4">
    <source>
        <dbReference type="Proteomes" id="UP000279968"/>
    </source>
</evidence>
<evidence type="ECO:0000256" key="2">
    <source>
        <dbReference type="SAM" id="Phobius"/>
    </source>
</evidence>
<feature type="region of interest" description="Disordered" evidence="1">
    <location>
        <begin position="43"/>
        <end position="144"/>
    </location>
</feature>
<evidence type="ECO:0000313" key="3">
    <source>
        <dbReference type="EMBL" id="RKN56038.1"/>
    </source>
</evidence>
<reference evidence="3 4" key="1">
    <citation type="journal article" date="2015" name="Int. J. Syst. Evol. Microbiol.">
        <title>Micromonospora costi sp. nov., isolated from a leaf of Costus speciosus.</title>
        <authorList>
            <person name="Thawai C."/>
        </authorList>
    </citation>
    <scope>NUCLEOTIDE SEQUENCE [LARGE SCALE GENOMIC DNA]</scope>
    <source>
        <strain evidence="3 4">CS1-12</strain>
    </source>
</reference>
<evidence type="ECO:0000256" key="1">
    <source>
        <dbReference type="SAM" id="MobiDB-lite"/>
    </source>
</evidence>
<protein>
    <submittedName>
        <fullName evidence="3">Uncharacterized protein</fullName>
    </submittedName>
</protein>
<keyword evidence="2" id="KW-0812">Transmembrane</keyword>
<sequence length="144" mass="13483">MTAVGVVGAGAGALTAWLASPAALMITALGATVALLGVGLLRDLRRPRPTGQRRADTGGVLLYPPTGDAGTDPDADRPDRDGRHSAGPSGADSGGGPPGSSGLGPGGGASGSSGLDSGGWSGADSGGWSDPGGWSGGDSGGGGY</sequence>
<keyword evidence="4" id="KW-1185">Reference proteome</keyword>
<keyword evidence="2" id="KW-1133">Transmembrane helix</keyword>
<accession>A0A3B0A5K9</accession>
<name>A0A3B0A5K9_9ACTN</name>
<gene>
    <name evidence="3" type="ORF">D7193_15925</name>
</gene>
<feature type="compositionally biased region" description="Gly residues" evidence="1">
    <location>
        <begin position="92"/>
        <end position="144"/>
    </location>
</feature>
<organism evidence="3 4">
    <name type="scientific">Micromonospora costi</name>
    <dbReference type="NCBI Taxonomy" id="1530042"/>
    <lineage>
        <taxon>Bacteria</taxon>
        <taxon>Bacillati</taxon>
        <taxon>Actinomycetota</taxon>
        <taxon>Actinomycetes</taxon>
        <taxon>Micromonosporales</taxon>
        <taxon>Micromonosporaceae</taxon>
        <taxon>Micromonospora</taxon>
    </lineage>
</organism>